<protein>
    <submittedName>
        <fullName evidence="1">Uncharacterized protein</fullName>
    </submittedName>
</protein>
<organism evidence="1 2">
    <name type="scientific">Coemansia aciculifera</name>
    <dbReference type="NCBI Taxonomy" id="417176"/>
    <lineage>
        <taxon>Eukaryota</taxon>
        <taxon>Fungi</taxon>
        <taxon>Fungi incertae sedis</taxon>
        <taxon>Zoopagomycota</taxon>
        <taxon>Kickxellomycotina</taxon>
        <taxon>Kickxellomycetes</taxon>
        <taxon>Kickxellales</taxon>
        <taxon>Kickxellaceae</taxon>
        <taxon>Coemansia</taxon>
    </lineage>
</organism>
<dbReference type="Proteomes" id="UP001139981">
    <property type="component" value="Unassembled WGS sequence"/>
</dbReference>
<proteinExistence type="predicted"/>
<sequence>MASIPPPPPPSPSPIPLASVRSTSRPMLRPNSIFYRPPRSISPPPPSNCSIDIDQSEMSIVDFDSDEDVDDGSVHASSGTEEGGQIKRLPRDWEAEEKKLDERRRQTAAANDLAWSLPFGRCLLTTDTYSAIYSSALSESTRPTVIPELQTVNTDAPIDFNWPTDEIIQHTIENLHLLRRGNIPIVNIPIDCRLSREEDFIWTLIDHTKADMWVAMACVILLDRCRVPGNVIENAPYGSRHSLYLGIFMVATTHTVLSDQFDQYSYDNILKAIGGKPFTKQDLVRFRREALVALDHRAWISHNDIVQYAANNQYDIAHLLTSAEKYKARERMRGILRERQRKEKEDRRLLCAYLDRFMHRAPHDSRGSWNQETVYCTEPRFLFRHLPWFPGLVNPLCISAKCDKIVEYSVDRKTKPVFSSLLPPLKDRNVNSYLAKKRANK</sequence>
<dbReference type="EMBL" id="JANBVB010000007">
    <property type="protein sequence ID" value="KAJ2900315.1"/>
    <property type="molecule type" value="Genomic_DNA"/>
</dbReference>
<gene>
    <name evidence="1" type="ORF">IWW38_000574</name>
</gene>
<evidence type="ECO:0000313" key="1">
    <source>
        <dbReference type="EMBL" id="KAJ2900315.1"/>
    </source>
</evidence>
<comment type="caution">
    <text evidence="1">The sequence shown here is derived from an EMBL/GenBank/DDBJ whole genome shotgun (WGS) entry which is preliminary data.</text>
</comment>
<accession>A0ACC1M8B9</accession>
<reference evidence="1" key="1">
    <citation type="submission" date="2022-07" db="EMBL/GenBank/DDBJ databases">
        <title>Phylogenomic reconstructions and comparative analyses of Kickxellomycotina fungi.</title>
        <authorList>
            <person name="Reynolds N.K."/>
            <person name="Stajich J.E."/>
            <person name="Barry K."/>
            <person name="Grigoriev I.V."/>
            <person name="Crous P."/>
            <person name="Smith M.E."/>
        </authorList>
    </citation>
    <scope>NUCLEOTIDE SEQUENCE</scope>
    <source>
        <strain evidence="1">CBS 190363</strain>
    </source>
</reference>
<evidence type="ECO:0000313" key="2">
    <source>
        <dbReference type="Proteomes" id="UP001139981"/>
    </source>
</evidence>
<name>A0ACC1M8B9_9FUNG</name>
<keyword evidence="2" id="KW-1185">Reference proteome</keyword>